<dbReference type="GO" id="GO:0020037">
    <property type="term" value="F:heme binding"/>
    <property type="evidence" value="ECO:0007669"/>
    <property type="project" value="InterPro"/>
</dbReference>
<evidence type="ECO:0000313" key="6">
    <source>
        <dbReference type="Proteomes" id="UP001152797"/>
    </source>
</evidence>
<dbReference type="AlphaFoldDB" id="A0A9P1FLI0"/>
<reference evidence="3" key="1">
    <citation type="submission" date="2022-10" db="EMBL/GenBank/DDBJ databases">
        <authorList>
            <person name="Chen Y."/>
            <person name="Dougan E. K."/>
            <person name="Chan C."/>
            <person name="Rhodes N."/>
            <person name="Thang M."/>
        </authorList>
    </citation>
    <scope>NUCLEOTIDE SEQUENCE</scope>
</reference>
<accession>A0A9P1FLI0</accession>
<dbReference type="PANTHER" id="PTHR10582">
    <property type="entry name" value="TRANSIENT RECEPTOR POTENTIAL ION CHANNEL PROTEIN"/>
    <property type="match status" value="1"/>
</dbReference>
<dbReference type="EMBL" id="CAMXCT020000655">
    <property type="protein sequence ID" value="CAL1135069.1"/>
    <property type="molecule type" value="Genomic_DNA"/>
</dbReference>
<reference evidence="4" key="2">
    <citation type="submission" date="2024-04" db="EMBL/GenBank/DDBJ databases">
        <authorList>
            <person name="Chen Y."/>
            <person name="Shah S."/>
            <person name="Dougan E. K."/>
            <person name="Thang M."/>
            <person name="Chan C."/>
        </authorList>
    </citation>
    <scope>NUCLEOTIDE SEQUENCE [LARGE SCALE GENOMIC DNA]</scope>
</reference>
<proteinExistence type="predicted"/>
<evidence type="ECO:0000256" key="1">
    <source>
        <dbReference type="ARBA" id="ARBA00022737"/>
    </source>
</evidence>
<dbReference type="SUPFAM" id="SSF46458">
    <property type="entry name" value="Globin-like"/>
    <property type="match status" value="1"/>
</dbReference>
<organism evidence="3">
    <name type="scientific">Cladocopium goreaui</name>
    <dbReference type="NCBI Taxonomy" id="2562237"/>
    <lineage>
        <taxon>Eukaryota</taxon>
        <taxon>Sar</taxon>
        <taxon>Alveolata</taxon>
        <taxon>Dinophyceae</taxon>
        <taxon>Suessiales</taxon>
        <taxon>Symbiodiniaceae</taxon>
        <taxon>Cladocopium</taxon>
    </lineage>
</organism>
<feature type="non-terminal residue" evidence="3">
    <location>
        <position position="1"/>
    </location>
</feature>
<sequence>MSLRQGIYKEFFAVAPSGQDYFKQSTTRLYFIADKMIEITCGIYKEPRVMVEDISALGLRHVAYEIPTELFSPFVSSAVKVLGEMTTDETATASFRWSLNLVSKILVRTLLEGSTIVMKAINRNEQKALQKAIAVAPRGKRAMELLEIRVGTQTISPFYWAIESGSLNSAKAMISDLLTIRADRDNYYYGCDDLFRRHPEVVHKLCVEAPTMLTTLLDGLLWRARKTVQGTRRVNYYVKHLLQDDDGSFDQALEWLVDFNCPKIISHPVVVLFTDMLWTRVAMYYFLIGRLYFFITLSVFAFSQALLPSTDGAMSKEGNVAVFICRCFIYLGSMCHLLIRSIRLCYKDIRDRNFSRIWRIPVPEHLCCMTELGYIALFWTLLMMCIQEPIWWCLNDPSGDGLLFTSNCDGALYRADSYAALSCVAMLLYCALIINLSILSMRISSFVMMCGRVLAEVGLFLMAACFLIISFALGISALSHRSSAFQGLDNAAYSLFAIMIGLFPARDLDQMQDEICVIITVSIFVIFIAIFLLNLLVAQLNQAYQIIFPDMQGYARLTRASVIVSAVEHASTQR</sequence>
<dbReference type="Proteomes" id="UP001152797">
    <property type="component" value="Unassembled WGS sequence"/>
</dbReference>
<feature type="transmembrane region" description="Helical" evidence="2">
    <location>
        <begin position="453"/>
        <end position="478"/>
    </location>
</feature>
<dbReference type="EMBL" id="CAMXCT010000655">
    <property type="protein sequence ID" value="CAI3981694.1"/>
    <property type="molecule type" value="Genomic_DNA"/>
</dbReference>
<dbReference type="GO" id="GO:0005886">
    <property type="term" value="C:plasma membrane"/>
    <property type="evidence" value="ECO:0007669"/>
    <property type="project" value="TreeGrafter"/>
</dbReference>
<keyword evidence="2" id="KW-0812">Transmembrane</keyword>
<evidence type="ECO:0000313" key="5">
    <source>
        <dbReference type="EMBL" id="CAL4769006.1"/>
    </source>
</evidence>
<gene>
    <name evidence="3" type="ORF">C1SCF055_LOCUS9458</name>
</gene>
<keyword evidence="2" id="KW-0472">Membrane</keyword>
<feature type="transmembrane region" description="Helical" evidence="2">
    <location>
        <begin position="284"/>
        <end position="307"/>
    </location>
</feature>
<dbReference type="GO" id="GO:0005216">
    <property type="term" value="F:monoatomic ion channel activity"/>
    <property type="evidence" value="ECO:0007669"/>
    <property type="project" value="InterPro"/>
</dbReference>
<keyword evidence="2" id="KW-1133">Transmembrane helix</keyword>
<dbReference type="InterPro" id="IPR009050">
    <property type="entry name" value="Globin-like_sf"/>
</dbReference>
<feature type="transmembrane region" description="Helical" evidence="2">
    <location>
        <begin position="419"/>
        <end position="441"/>
    </location>
</feature>
<dbReference type="GO" id="GO:0098703">
    <property type="term" value="P:calcium ion import across plasma membrane"/>
    <property type="evidence" value="ECO:0007669"/>
    <property type="project" value="TreeGrafter"/>
</dbReference>
<dbReference type="Gene3D" id="1.10.490.10">
    <property type="entry name" value="Globins"/>
    <property type="match status" value="1"/>
</dbReference>
<protein>
    <submittedName>
        <fullName evidence="5">NEDD8-like protein RUB1</fullName>
    </submittedName>
</protein>
<evidence type="ECO:0000256" key="2">
    <source>
        <dbReference type="SAM" id="Phobius"/>
    </source>
</evidence>
<dbReference type="InterPro" id="IPR024862">
    <property type="entry name" value="TRPV"/>
</dbReference>
<dbReference type="EMBL" id="CAMXCT030000655">
    <property type="protein sequence ID" value="CAL4769006.1"/>
    <property type="molecule type" value="Genomic_DNA"/>
</dbReference>
<dbReference type="PANTHER" id="PTHR10582:SF2">
    <property type="entry name" value="INACTIVE"/>
    <property type="match status" value="1"/>
</dbReference>
<name>A0A9P1FLI0_9DINO</name>
<evidence type="ECO:0000313" key="4">
    <source>
        <dbReference type="EMBL" id="CAL1135069.1"/>
    </source>
</evidence>
<dbReference type="InterPro" id="IPR012292">
    <property type="entry name" value="Globin/Proto"/>
</dbReference>
<comment type="caution">
    <text evidence="3">The sequence shown here is derived from an EMBL/GenBank/DDBJ whole genome shotgun (WGS) entry which is preliminary data.</text>
</comment>
<feature type="transmembrane region" description="Helical" evidence="2">
    <location>
        <begin position="319"/>
        <end position="339"/>
    </location>
</feature>
<keyword evidence="6" id="KW-1185">Reference proteome</keyword>
<dbReference type="GO" id="GO:0019825">
    <property type="term" value="F:oxygen binding"/>
    <property type="evidence" value="ECO:0007669"/>
    <property type="project" value="InterPro"/>
</dbReference>
<feature type="transmembrane region" description="Helical" evidence="2">
    <location>
        <begin position="515"/>
        <end position="537"/>
    </location>
</feature>
<dbReference type="OrthoDB" id="429764at2759"/>
<evidence type="ECO:0000313" key="3">
    <source>
        <dbReference type="EMBL" id="CAI3981694.1"/>
    </source>
</evidence>
<keyword evidence="1" id="KW-0677">Repeat</keyword>